<dbReference type="AlphaFoldDB" id="A0A1B0FDG4"/>
<dbReference type="Pfam" id="PF03464">
    <property type="entry name" value="eRF1_2"/>
    <property type="match status" value="1"/>
</dbReference>
<dbReference type="PANTHER" id="PTHR10853">
    <property type="entry name" value="PELOTA"/>
    <property type="match status" value="1"/>
</dbReference>
<evidence type="ECO:0000259" key="1">
    <source>
        <dbReference type="Pfam" id="PF03464"/>
    </source>
</evidence>
<reference evidence="2" key="1">
    <citation type="submission" date="2020-05" db="UniProtKB">
        <authorList>
            <consortium name="EnsemblMetazoa"/>
        </authorList>
    </citation>
    <scope>IDENTIFICATION</scope>
    <source>
        <strain evidence="2">Yale</strain>
    </source>
</reference>
<proteinExistence type="predicted"/>
<dbReference type="GO" id="GO:0070966">
    <property type="term" value="P:nuclear-transcribed mRNA catabolic process, no-go decay"/>
    <property type="evidence" value="ECO:0007669"/>
    <property type="project" value="InterPro"/>
</dbReference>
<keyword evidence="3" id="KW-1185">Reference proteome</keyword>
<name>A0A1B0FDG4_GLOMM</name>
<dbReference type="GO" id="GO:0070481">
    <property type="term" value="P:nuclear-transcribed mRNA catabolic process, non-stop decay"/>
    <property type="evidence" value="ECO:0007669"/>
    <property type="project" value="InterPro"/>
</dbReference>
<dbReference type="PANTHER" id="PTHR10853:SF0">
    <property type="entry name" value="PROTEIN PELOTA HOMOLOG"/>
    <property type="match status" value="1"/>
</dbReference>
<dbReference type="InterPro" id="IPR005141">
    <property type="entry name" value="eRF1_2"/>
</dbReference>
<dbReference type="InterPro" id="IPR042226">
    <property type="entry name" value="eFR1_2_sf"/>
</dbReference>
<dbReference type="Proteomes" id="UP000092444">
    <property type="component" value="Unassembled WGS sequence"/>
</dbReference>
<dbReference type="GO" id="GO:0032790">
    <property type="term" value="P:ribosome disassembly"/>
    <property type="evidence" value="ECO:0007669"/>
    <property type="project" value="TreeGrafter"/>
</dbReference>
<dbReference type="VEuPathDB" id="VectorBase:GMOY001628"/>
<dbReference type="InterPro" id="IPR004405">
    <property type="entry name" value="TF_pelota"/>
</dbReference>
<dbReference type="GO" id="GO:0071025">
    <property type="term" value="P:RNA surveillance"/>
    <property type="evidence" value="ECO:0007669"/>
    <property type="project" value="InterPro"/>
</dbReference>
<dbReference type="EMBL" id="CCAG010004819">
    <property type="status" value="NOT_ANNOTATED_CDS"/>
    <property type="molecule type" value="Genomic_DNA"/>
</dbReference>
<dbReference type="Gene3D" id="3.30.420.60">
    <property type="entry name" value="eRF1 domain 2"/>
    <property type="match status" value="1"/>
</dbReference>
<accession>A0A1B0FDG4</accession>
<sequence>IKTHYAILAAIKKPRSSPREIKLEDFVTDIPAIPIQYHNIRCCKMISSNVQDGLAHVCLITPSMTLIRSKIEVNIPRKRKGNIQQHEKGLAKFYENVMQSILGKDTAEARQLQHTYGGLINSAKAIRAYELFAAMTNFASIFHSGKINTDNWQAHQAVLEEIAEFLNSADLQTDSLSTETLRTIDAFKKLMGELLEAFPGITIQGYRLSTDVLERFFCRIAPSSRKRTRSSWHILKLIRRLVAAQTDLWDNGGHIDDYHVINNVDPSLEDPVEEFLPYSLDGKAFDNVARGTISNDEEEYVALLTAYCIEQYIRDQLHCDACLADLTKPAVDKNDFRDCVIEVWYLVHVFAKPEAYQAFYNACDTYKAVLMDRMTTKQIGERLQATMLKRVAFFSEAGSCKNGRSHRTNLLGFTIHLMLFGRNWVQEPVANVAAF</sequence>
<evidence type="ECO:0000313" key="3">
    <source>
        <dbReference type="Proteomes" id="UP000092444"/>
    </source>
</evidence>
<evidence type="ECO:0000313" key="2">
    <source>
        <dbReference type="EnsemblMetazoa" id="GMOY001628-PA"/>
    </source>
</evidence>
<dbReference type="STRING" id="37546.A0A1B0FDG4"/>
<feature type="domain" description="eRF1" evidence="1">
    <location>
        <begin position="50"/>
        <end position="101"/>
    </location>
</feature>
<protein>
    <recommendedName>
        <fullName evidence="1">eRF1 domain-containing protein</fullName>
    </recommendedName>
</protein>
<organism evidence="2 3">
    <name type="scientific">Glossina morsitans morsitans</name>
    <name type="common">Savannah tsetse fly</name>
    <dbReference type="NCBI Taxonomy" id="37546"/>
    <lineage>
        <taxon>Eukaryota</taxon>
        <taxon>Metazoa</taxon>
        <taxon>Ecdysozoa</taxon>
        <taxon>Arthropoda</taxon>
        <taxon>Hexapoda</taxon>
        <taxon>Insecta</taxon>
        <taxon>Pterygota</taxon>
        <taxon>Neoptera</taxon>
        <taxon>Endopterygota</taxon>
        <taxon>Diptera</taxon>
        <taxon>Brachycera</taxon>
        <taxon>Muscomorpha</taxon>
        <taxon>Hippoboscoidea</taxon>
        <taxon>Glossinidae</taxon>
        <taxon>Glossina</taxon>
    </lineage>
</organism>
<dbReference type="EnsemblMetazoa" id="GMOY001628-RA">
    <property type="protein sequence ID" value="GMOY001628-PA"/>
    <property type="gene ID" value="GMOY001628"/>
</dbReference>
<dbReference type="GO" id="GO:0070651">
    <property type="term" value="P:nonfunctional rRNA decay"/>
    <property type="evidence" value="ECO:0007669"/>
    <property type="project" value="TreeGrafter"/>
</dbReference>
<dbReference type="GO" id="GO:0005737">
    <property type="term" value="C:cytoplasm"/>
    <property type="evidence" value="ECO:0007669"/>
    <property type="project" value="TreeGrafter"/>
</dbReference>
<dbReference type="SUPFAM" id="SSF53137">
    <property type="entry name" value="Translational machinery components"/>
    <property type="match status" value="1"/>
</dbReference>